<evidence type="ECO:0000313" key="4">
    <source>
        <dbReference type="Proteomes" id="UP001500827"/>
    </source>
</evidence>
<dbReference type="SUPFAM" id="SSF53850">
    <property type="entry name" value="Periplasmic binding protein-like II"/>
    <property type="match status" value="1"/>
</dbReference>
<evidence type="ECO:0000259" key="2">
    <source>
        <dbReference type="Pfam" id="PF12849"/>
    </source>
</evidence>
<reference evidence="4" key="1">
    <citation type="journal article" date="2019" name="Int. J. Syst. Evol. Microbiol.">
        <title>The Global Catalogue of Microorganisms (GCM) 10K type strain sequencing project: providing services to taxonomists for standard genome sequencing and annotation.</title>
        <authorList>
            <consortium name="The Broad Institute Genomics Platform"/>
            <consortium name="The Broad Institute Genome Sequencing Center for Infectious Disease"/>
            <person name="Wu L."/>
            <person name="Ma J."/>
        </authorList>
    </citation>
    <scope>NUCLEOTIDE SEQUENCE [LARGE SCALE GENOMIC DNA]</scope>
    <source>
        <strain evidence="4">JCM 17543</strain>
    </source>
</reference>
<gene>
    <name evidence="3" type="ORF">GCM10022276_19620</name>
</gene>
<dbReference type="Pfam" id="PF12849">
    <property type="entry name" value="PBP_like_2"/>
    <property type="match status" value="1"/>
</dbReference>
<comment type="caution">
    <text evidence="3">The sequence shown here is derived from an EMBL/GenBank/DDBJ whole genome shotgun (WGS) entry which is preliminary data.</text>
</comment>
<feature type="domain" description="PBP" evidence="2">
    <location>
        <begin position="33"/>
        <end position="313"/>
    </location>
</feature>
<evidence type="ECO:0000256" key="1">
    <source>
        <dbReference type="ARBA" id="ARBA00022729"/>
    </source>
</evidence>
<proteinExistence type="predicted"/>
<sequence length="356" mass="37820">MTACQIGVSNMLLRSFGLAATAVMAISISGQVEARTQMRAVGSSTVYPFAKIVAERIARANPRLGTPIIESTGTGAGMKLFCAGVGERFPDVENASRRMKASEAKLCQQNGVSAITEIQVGLDGVTFATAKGSPLQNVSQRDIYLALAKTPYGKPNRAKTWKDVNGSLPAIPIRVYGPPPTSGTRDALGELILTPPCEANASMAALKKSDENKFKAICTAVREDGAYIQAGENDNLIVQKIEANPGTVGIFGFSYLEENMNKLKGIAINGVSPSYDTISTFKYPGARPLYIYIKNAHAGAIPAVRAYAAEFTKESTFGPNGYLRRQGGMIAAPNNVRARSQVAARGLQPLNLASLK</sequence>
<dbReference type="PANTHER" id="PTHR30570:SF1">
    <property type="entry name" value="PHOSPHATE-BINDING PROTEIN PSTS"/>
    <property type="match status" value="1"/>
</dbReference>
<keyword evidence="1" id="KW-0732">Signal</keyword>
<dbReference type="InterPro" id="IPR024370">
    <property type="entry name" value="PBP_domain"/>
</dbReference>
<evidence type="ECO:0000313" key="3">
    <source>
        <dbReference type="EMBL" id="GAA3900880.1"/>
    </source>
</evidence>
<organism evidence="3 4">
    <name type="scientific">Sphingomonas limnosediminicola</name>
    <dbReference type="NCBI Taxonomy" id="940133"/>
    <lineage>
        <taxon>Bacteria</taxon>
        <taxon>Pseudomonadati</taxon>
        <taxon>Pseudomonadota</taxon>
        <taxon>Alphaproteobacteria</taxon>
        <taxon>Sphingomonadales</taxon>
        <taxon>Sphingomonadaceae</taxon>
        <taxon>Sphingomonas</taxon>
    </lineage>
</organism>
<dbReference type="InterPro" id="IPR050811">
    <property type="entry name" value="Phosphate_ABC_transporter"/>
</dbReference>
<protein>
    <submittedName>
        <fullName evidence="3">PstS family phosphate ABC transporter substrate-binding protein</fullName>
    </submittedName>
</protein>
<dbReference type="Gene3D" id="3.40.190.10">
    <property type="entry name" value="Periplasmic binding protein-like II"/>
    <property type="match status" value="2"/>
</dbReference>
<accession>A0ABP7LJP7</accession>
<name>A0ABP7LJP7_9SPHN</name>
<dbReference type="EMBL" id="BAABBM010000001">
    <property type="protein sequence ID" value="GAA3900880.1"/>
    <property type="molecule type" value="Genomic_DNA"/>
</dbReference>
<keyword evidence="4" id="KW-1185">Reference proteome</keyword>
<dbReference type="Proteomes" id="UP001500827">
    <property type="component" value="Unassembled WGS sequence"/>
</dbReference>
<dbReference type="PANTHER" id="PTHR30570">
    <property type="entry name" value="PERIPLASMIC PHOSPHATE BINDING COMPONENT OF PHOSPHATE ABC TRANSPORTER"/>
    <property type="match status" value="1"/>
</dbReference>